<protein>
    <submittedName>
        <fullName evidence="12">Trypsin CFT-1</fullName>
    </submittedName>
</protein>
<evidence type="ECO:0000313" key="12">
    <source>
        <dbReference type="EMBL" id="GBP49562.1"/>
    </source>
</evidence>
<evidence type="ECO:0000259" key="11">
    <source>
        <dbReference type="PROSITE" id="PS50240"/>
    </source>
</evidence>
<dbReference type="InterPro" id="IPR009003">
    <property type="entry name" value="Peptidase_S1_PA"/>
</dbReference>
<gene>
    <name evidence="12" type="ORF">EVAR_45627_1</name>
</gene>
<dbReference type="Gene3D" id="2.40.10.10">
    <property type="entry name" value="Trypsin-like serine proteases"/>
    <property type="match status" value="1"/>
</dbReference>
<evidence type="ECO:0000256" key="5">
    <source>
        <dbReference type="ARBA" id="ARBA00022801"/>
    </source>
</evidence>
<evidence type="ECO:0000313" key="13">
    <source>
        <dbReference type="Proteomes" id="UP000299102"/>
    </source>
</evidence>
<name>A0A4C1WGE0_EUMVA</name>
<dbReference type="GO" id="GO:0004252">
    <property type="term" value="F:serine-type endopeptidase activity"/>
    <property type="evidence" value="ECO:0007669"/>
    <property type="project" value="InterPro"/>
</dbReference>
<keyword evidence="5" id="KW-0378">Hydrolase</keyword>
<dbReference type="OrthoDB" id="9425590at2759"/>
<dbReference type="InterPro" id="IPR018114">
    <property type="entry name" value="TRYPSIN_HIS"/>
</dbReference>
<evidence type="ECO:0000256" key="3">
    <source>
        <dbReference type="ARBA" id="ARBA00022656"/>
    </source>
</evidence>
<dbReference type="SMART" id="SM00020">
    <property type="entry name" value="Tryp_SPc"/>
    <property type="match status" value="1"/>
</dbReference>
<dbReference type="EMBL" id="BGZK01000547">
    <property type="protein sequence ID" value="GBP49562.1"/>
    <property type="molecule type" value="Genomic_DNA"/>
</dbReference>
<keyword evidence="6" id="KW-0720">Serine protease</keyword>
<dbReference type="PROSITE" id="PS50240">
    <property type="entry name" value="TRYPSIN_DOM"/>
    <property type="match status" value="1"/>
</dbReference>
<dbReference type="STRING" id="151549.A0A4C1WGE0"/>
<evidence type="ECO:0000256" key="10">
    <source>
        <dbReference type="ARBA" id="ARBA00084094"/>
    </source>
</evidence>
<dbReference type="SUPFAM" id="SSF50494">
    <property type="entry name" value="Trypsin-like serine proteases"/>
    <property type="match status" value="1"/>
</dbReference>
<proteinExistence type="inferred from homology"/>
<dbReference type="CDD" id="cd00190">
    <property type="entry name" value="Tryp_SPc"/>
    <property type="match status" value="1"/>
</dbReference>
<keyword evidence="13" id="KW-1185">Reference proteome</keyword>
<evidence type="ECO:0000256" key="7">
    <source>
        <dbReference type="ARBA" id="ARBA00023157"/>
    </source>
</evidence>
<evidence type="ECO:0000256" key="9">
    <source>
        <dbReference type="ARBA" id="ARBA00055534"/>
    </source>
</evidence>
<dbReference type="GO" id="GO:0005576">
    <property type="term" value="C:extracellular region"/>
    <property type="evidence" value="ECO:0007669"/>
    <property type="project" value="UniProtKB-SubCell"/>
</dbReference>
<dbReference type="PROSITE" id="PS00134">
    <property type="entry name" value="TRYPSIN_HIS"/>
    <property type="match status" value="1"/>
</dbReference>
<dbReference type="PANTHER" id="PTHR24276">
    <property type="entry name" value="POLYSERASE-RELATED"/>
    <property type="match status" value="1"/>
</dbReference>
<comment type="caution">
    <text evidence="12">The sequence shown here is derived from an EMBL/GenBank/DDBJ whole genome shotgun (WGS) entry which is preliminary data.</text>
</comment>
<dbReference type="InterPro" id="IPR001254">
    <property type="entry name" value="Trypsin_dom"/>
</dbReference>
<keyword evidence="3" id="KW-0800">Toxin</keyword>
<reference evidence="12 13" key="1">
    <citation type="journal article" date="2019" name="Commun. Biol.">
        <title>The bagworm genome reveals a unique fibroin gene that provides high tensile strength.</title>
        <authorList>
            <person name="Kono N."/>
            <person name="Nakamura H."/>
            <person name="Ohtoshi R."/>
            <person name="Tomita M."/>
            <person name="Numata K."/>
            <person name="Arakawa K."/>
        </authorList>
    </citation>
    <scope>NUCLEOTIDE SEQUENCE [LARGE SCALE GENOMIC DNA]</scope>
</reference>
<organism evidence="12 13">
    <name type="scientific">Eumeta variegata</name>
    <name type="common">Bagworm moth</name>
    <name type="synonym">Eumeta japonica</name>
    <dbReference type="NCBI Taxonomy" id="151549"/>
    <lineage>
        <taxon>Eukaryota</taxon>
        <taxon>Metazoa</taxon>
        <taxon>Ecdysozoa</taxon>
        <taxon>Arthropoda</taxon>
        <taxon>Hexapoda</taxon>
        <taxon>Insecta</taxon>
        <taxon>Pterygota</taxon>
        <taxon>Neoptera</taxon>
        <taxon>Endopterygota</taxon>
        <taxon>Lepidoptera</taxon>
        <taxon>Glossata</taxon>
        <taxon>Ditrysia</taxon>
        <taxon>Tineoidea</taxon>
        <taxon>Psychidae</taxon>
        <taxon>Oiketicinae</taxon>
        <taxon>Eumeta</taxon>
    </lineage>
</organism>
<dbReference type="PRINTS" id="PR00722">
    <property type="entry name" value="CHYMOTRYPSIN"/>
</dbReference>
<dbReference type="PANTHER" id="PTHR24276:SF91">
    <property type="entry name" value="AT26814P-RELATED"/>
    <property type="match status" value="1"/>
</dbReference>
<sequence length="231" mass="24729">MGGSLTTIDQYPYAAPVLVSFNLVDYTQSCGSSILTSTAILSAAHCFDDNAPVARWRVRVGSSFGHSGGTVHILRAIFNHPGFTMQTLDNDIAVLRTQNAITFIPNTVAAASIAGSAYNLADNQPVWAIGWGNIGPSGPPSEQLRHVQLLTVNQQLCQSRYGSFPITANMLCVAWFEGGRDQCSRDSGSPLLHFNVVVGVCSFGSGCFNPNQPTVNARVSRYTSWIQAMAA</sequence>
<dbReference type="GO" id="GO:0090729">
    <property type="term" value="F:toxin activity"/>
    <property type="evidence" value="ECO:0007669"/>
    <property type="project" value="UniProtKB-KW"/>
</dbReference>
<evidence type="ECO:0000256" key="1">
    <source>
        <dbReference type="ARBA" id="ARBA00004239"/>
    </source>
</evidence>
<comment type="subcellular location">
    <subcellularLocation>
        <location evidence="1">Secreted</location>
        <location evidence="1">Extracellular space</location>
    </subcellularLocation>
</comment>
<dbReference type="AlphaFoldDB" id="A0A4C1WGE0"/>
<dbReference type="InterPro" id="IPR043504">
    <property type="entry name" value="Peptidase_S1_PA_chymotrypsin"/>
</dbReference>
<feature type="domain" description="Peptidase S1" evidence="11">
    <location>
        <begin position="1"/>
        <end position="231"/>
    </location>
</feature>
<comment type="function">
    <text evidence="9">Fibrinolytic activity; shows preferential cleavage of Arg-Gly bonds in all three fibrinogen chains. Contact with the caterpillars causes severe bleeding, due the anticoagulant effect of the protein.</text>
</comment>
<dbReference type="InterPro" id="IPR001314">
    <property type="entry name" value="Peptidase_S1A"/>
</dbReference>
<dbReference type="GO" id="GO:0006508">
    <property type="term" value="P:proteolysis"/>
    <property type="evidence" value="ECO:0007669"/>
    <property type="project" value="UniProtKB-KW"/>
</dbReference>
<evidence type="ECO:0000256" key="6">
    <source>
        <dbReference type="ARBA" id="ARBA00022825"/>
    </source>
</evidence>
<comment type="similarity">
    <text evidence="2">Belongs to the peptidase S1 family.</text>
</comment>
<evidence type="ECO:0000256" key="4">
    <source>
        <dbReference type="ARBA" id="ARBA00022670"/>
    </source>
</evidence>
<dbReference type="Pfam" id="PF00089">
    <property type="entry name" value="Trypsin"/>
    <property type="match status" value="1"/>
</dbReference>
<accession>A0A4C1WGE0</accession>
<dbReference type="Proteomes" id="UP000299102">
    <property type="component" value="Unassembled WGS sequence"/>
</dbReference>
<dbReference type="InterPro" id="IPR050430">
    <property type="entry name" value="Peptidase_S1"/>
</dbReference>
<dbReference type="FunFam" id="2.40.10.10:FF:000068">
    <property type="entry name" value="transmembrane protease serine 2"/>
    <property type="match status" value="1"/>
</dbReference>
<keyword evidence="7" id="KW-1015">Disulfide bond</keyword>
<evidence type="ECO:0000256" key="8">
    <source>
        <dbReference type="ARBA" id="ARBA00023240"/>
    </source>
</evidence>
<keyword evidence="8" id="KW-1199">Hemostasis impairing toxin</keyword>
<evidence type="ECO:0000256" key="2">
    <source>
        <dbReference type="ARBA" id="ARBA00007664"/>
    </source>
</evidence>
<keyword evidence="4" id="KW-0645">Protease</keyword>
<keyword evidence="10" id="KW-1205">Fibrinolytic toxin</keyword>